<dbReference type="KEGG" id="cvc:BKX93_14570"/>
<keyword evidence="1 5" id="KW-0489">Methyltransferase</keyword>
<dbReference type="SUPFAM" id="SSF53335">
    <property type="entry name" value="S-adenosyl-L-methionine-dependent methyltransferases"/>
    <property type="match status" value="1"/>
</dbReference>
<dbReference type="CDD" id="cd02440">
    <property type="entry name" value="AdoMet_MTases"/>
    <property type="match status" value="1"/>
</dbReference>
<dbReference type="EMBL" id="CP017707">
    <property type="protein sequence ID" value="AOZ51097.1"/>
    <property type="molecule type" value="Genomic_DNA"/>
</dbReference>
<feature type="domain" description="Methyltransferase type 11" evidence="4">
    <location>
        <begin position="48"/>
        <end position="141"/>
    </location>
</feature>
<evidence type="ECO:0000256" key="3">
    <source>
        <dbReference type="ARBA" id="ARBA00022691"/>
    </source>
</evidence>
<dbReference type="Pfam" id="PF08241">
    <property type="entry name" value="Methyltransf_11"/>
    <property type="match status" value="1"/>
</dbReference>
<keyword evidence="3" id="KW-0949">S-adenosyl-L-methionine</keyword>
<proteinExistence type="predicted"/>
<name>A0A1D9LIP5_9NEIS</name>
<dbReference type="GO" id="GO:0032259">
    <property type="term" value="P:methylation"/>
    <property type="evidence" value="ECO:0007669"/>
    <property type="project" value="UniProtKB-KW"/>
</dbReference>
<dbReference type="RefSeq" id="WP_070980361.1">
    <property type="nucleotide sequence ID" value="NZ_CP017707.1"/>
</dbReference>
<evidence type="ECO:0000256" key="2">
    <source>
        <dbReference type="ARBA" id="ARBA00022679"/>
    </source>
</evidence>
<dbReference type="GeneID" id="68842429"/>
<keyword evidence="2 5" id="KW-0808">Transferase</keyword>
<dbReference type="STRING" id="1108595.BKX93_14570"/>
<evidence type="ECO:0000313" key="6">
    <source>
        <dbReference type="Proteomes" id="UP000178776"/>
    </source>
</evidence>
<sequence length="242" mass="26591">MTQNIYDTPEFFHGYSQLNRSVHGLAGAPEWPSLQALLPELAGRAVADLGCGYGWFCRWAREAGAGSALGLDVSEKMLAQAAAMTADDAIEYRRQDLETLQLPPAAFDLVYSSLTLHYIADLTGLLAACHQALKPGGRLVFSIEHPIFMAARQPQWLQDAQGQRCWPVSGYQDEGPRVTHWLADGVIKQHRTIGTLLNQVMAAGFTLRHVEDWGPSAGQVAAMPELAEERERPMLLLVAAQR</sequence>
<organism evidence="5 6">
    <name type="scientific">Chromobacterium vaccinii</name>
    <dbReference type="NCBI Taxonomy" id="1108595"/>
    <lineage>
        <taxon>Bacteria</taxon>
        <taxon>Pseudomonadati</taxon>
        <taxon>Pseudomonadota</taxon>
        <taxon>Betaproteobacteria</taxon>
        <taxon>Neisseriales</taxon>
        <taxon>Chromobacteriaceae</taxon>
        <taxon>Chromobacterium</taxon>
    </lineage>
</organism>
<dbReference type="Proteomes" id="UP000178776">
    <property type="component" value="Chromosome"/>
</dbReference>
<reference evidence="5 6" key="1">
    <citation type="submission" date="2016-10" db="EMBL/GenBank/DDBJ databases">
        <title>Chromobacterium muskegensis sp. nov., an insecticidal bacterium isolated from Sphagnum bogs.</title>
        <authorList>
            <person name="Sparks M.E."/>
            <person name="Blackburn M.B."/>
            <person name="Gundersen-Rindal D.E."/>
            <person name="Mitchell A."/>
            <person name="Farrar R."/>
            <person name="Kuhar D."/>
        </authorList>
    </citation>
    <scope>NUCLEOTIDE SEQUENCE [LARGE SCALE GENOMIC DNA]</scope>
    <source>
        <strain evidence="5 6">21-1</strain>
    </source>
</reference>
<dbReference type="PANTHER" id="PTHR43464:SF19">
    <property type="entry name" value="UBIQUINONE BIOSYNTHESIS O-METHYLTRANSFERASE, MITOCHONDRIAL"/>
    <property type="match status" value="1"/>
</dbReference>
<protein>
    <submittedName>
        <fullName evidence="5">SAM-dependent methyltransferase</fullName>
    </submittedName>
</protein>
<dbReference type="GO" id="GO:0008757">
    <property type="term" value="F:S-adenosylmethionine-dependent methyltransferase activity"/>
    <property type="evidence" value="ECO:0007669"/>
    <property type="project" value="InterPro"/>
</dbReference>
<evidence type="ECO:0000256" key="1">
    <source>
        <dbReference type="ARBA" id="ARBA00022603"/>
    </source>
</evidence>
<dbReference type="InterPro" id="IPR013216">
    <property type="entry name" value="Methyltransf_11"/>
</dbReference>
<evidence type="ECO:0000259" key="4">
    <source>
        <dbReference type="Pfam" id="PF08241"/>
    </source>
</evidence>
<dbReference type="Gene3D" id="3.40.50.150">
    <property type="entry name" value="Vaccinia Virus protein VP39"/>
    <property type="match status" value="1"/>
</dbReference>
<evidence type="ECO:0000313" key="5">
    <source>
        <dbReference type="EMBL" id="AOZ51097.1"/>
    </source>
</evidence>
<dbReference type="AlphaFoldDB" id="A0A1D9LIP5"/>
<gene>
    <name evidence="5" type="ORF">BKX93_14570</name>
</gene>
<dbReference type="PANTHER" id="PTHR43464">
    <property type="entry name" value="METHYLTRANSFERASE"/>
    <property type="match status" value="1"/>
</dbReference>
<accession>A0A1D9LIP5</accession>
<dbReference type="InterPro" id="IPR029063">
    <property type="entry name" value="SAM-dependent_MTases_sf"/>
</dbReference>